<dbReference type="AlphaFoldDB" id="A0AAV1M4Z0"/>
<dbReference type="GO" id="GO:0008270">
    <property type="term" value="F:zinc ion binding"/>
    <property type="evidence" value="ECO:0007669"/>
    <property type="project" value="UniProtKB-KW"/>
</dbReference>
<dbReference type="InterPro" id="IPR006612">
    <property type="entry name" value="THAP_Znf"/>
</dbReference>
<keyword evidence="7" id="KW-0175">Coiled coil</keyword>
<keyword evidence="15" id="KW-1185">Reference proteome</keyword>
<evidence type="ECO:0000256" key="3">
    <source>
        <dbReference type="ARBA" id="ARBA00022723"/>
    </source>
</evidence>
<evidence type="ECO:0000256" key="2">
    <source>
        <dbReference type="ARBA" id="ARBA00006177"/>
    </source>
</evidence>
<proteinExistence type="inferred from homology"/>
<dbReference type="GO" id="GO:0005654">
    <property type="term" value="C:nucleoplasm"/>
    <property type="evidence" value="ECO:0007669"/>
    <property type="project" value="UniProtKB-SubCell"/>
</dbReference>
<dbReference type="SUPFAM" id="SSF57716">
    <property type="entry name" value="Glucocorticoid receptor-like (DNA-binding domain)"/>
    <property type="match status" value="1"/>
</dbReference>
<dbReference type="Proteomes" id="UP001314205">
    <property type="component" value="Unassembled WGS sequence"/>
</dbReference>
<keyword evidence="9" id="KW-0804">Transcription</keyword>
<keyword evidence="5" id="KW-0862">Zinc</keyword>
<evidence type="ECO:0000256" key="10">
    <source>
        <dbReference type="ARBA" id="ARBA00023242"/>
    </source>
</evidence>
<gene>
    <name evidence="14" type="ORF">PARMNEM_LOCUS20173</name>
</gene>
<name>A0AAV1M4Z0_9NEOP</name>
<evidence type="ECO:0000259" key="13">
    <source>
        <dbReference type="PROSITE" id="PS50950"/>
    </source>
</evidence>
<evidence type="ECO:0000256" key="5">
    <source>
        <dbReference type="ARBA" id="ARBA00022833"/>
    </source>
</evidence>
<dbReference type="PANTHER" id="PTHR46600:SF1">
    <property type="entry name" value="THAP DOMAIN-CONTAINING PROTEIN 1"/>
    <property type="match status" value="1"/>
</dbReference>
<dbReference type="InterPro" id="IPR026516">
    <property type="entry name" value="THAP1/10"/>
</dbReference>
<dbReference type="SMART" id="SM00980">
    <property type="entry name" value="THAP"/>
    <property type="match status" value="1"/>
</dbReference>
<keyword evidence="8 12" id="KW-0238">DNA-binding</keyword>
<comment type="similarity">
    <text evidence="2">Belongs to the THAP1 family.</text>
</comment>
<evidence type="ECO:0000256" key="11">
    <source>
        <dbReference type="ARBA" id="ARBA00023306"/>
    </source>
</evidence>
<keyword evidence="6" id="KW-0805">Transcription regulation</keyword>
<dbReference type="PROSITE" id="PS50950">
    <property type="entry name" value="ZF_THAP"/>
    <property type="match status" value="1"/>
</dbReference>
<evidence type="ECO:0000256" key="6">
    <source>
        <dbReference type="ARBA" id="ARBA00023015"/>
    </source>
</evidence>
<protein>
    <recommendedName>
        <fullName evidence="13">THAP-type domain-containing protein</fullName>
    </recommendedName>
</protein>
<dbReference type="PANTHER" id="PTHR46600">
    <property type="entry name" value="THAP DOMAIN-CONTAINING"/>
    <property type="match status" value="1"/>
</dbReference>
<comment type="caution">
    <text evidence="14">The sequence shown here is derived from an EMBL/GenBank/DDBJ whole genome shotgun (WGS) entry which is preliminary data.</text>
</comment>
<sequence>MVRKYCIVPLCTNSSEKTPDKLFFNVPKKDEIRKKWLKATRRTDPLKVTSSIHCCEDHFDVENDMDNYVKYKLVGGRLKLKEGVVPHKFACQKQLNETPVRSLIEKDKKDEIIKKIRSEDIRVDVASTSYNIEHTIDVHIVNSTEVEEDPLKDATVDDNLDYTRDKSVKKQHKKIQVDIKKKVHHKGTTTDDKLFLCACKQK</sequence>
<evidence type="ECO:0000256" key="1">
    <source>
        <dbReference type="ARBA" id="ARBA00004642"/>
    </source>
</evidence>
<dbReference type="Pfam" id="PF05485">
    <property type="entry name" value="THAP"/>
    <property type="match status" value="1"/>
</dbReference>
<evidence type="ECO:0000256" key="8">
    <source>
        <dbReference type="ARBA" id="ARBA00023125"/>
    </source>
</evidence>
<evidence type="ECO:0000313" key="15">
    <source>
        <dbReference type="Proteomes" id="UP001314205"/>
    </source>
</evidence>
<keyword evidence="4 12" id="KW-0863">Zinc-finger</keyword>
<comment type="subcellular location">
    <subcellularLocation>
        <location evidence="1">Nucleus</location>
        <location evidence="1">Nucleoplasm</location>
    </subcellularLocation>
</comment>
<evidence type="ECO:0000313" key="14">
    <source>
        <dbReference type="EMBL" id="CAK1601557.1"/>
    </source>
</evidence>
<keyword evidence="10" id="KW-0539">Nucleus</keyword>
<reference evidence="14 15" key="1">
    <citation type="submission" date="2023-11" db="EMBL/GenBank/DDBJ databases">
        <authorList>
            <person name="Hedman E."/>
            <person name="Englund M."/>
            <person name="Stromberg M."/>
            <person name="Nyberg Akerstrom W."/>
            <person name="Nylinder S."/>
            <person name="Jareborg N."/>
            <person name="Kallberg Y."/>
            <person name="Kronander E."/>
        </authorList>
    </citation>
    <scope>NUCLEOTIDE SEQUENCE [LARGE SCALE GENOMIC DNA]</scope>
</reference>
<evidence type="ECO:0000256" key="12">
    <source>
        <dbReference type="PROSITE-ProRule" id="PRU00309"/>
    </source>
</evidence>
<organism evidence="14 15">
    <name type="scientific">Parnassius mnemosyne</name>
    <name type="common">clouded apollo</name>
    <dbReference type="NCBI Taxonomy" id="213953"/>
    <lineage>
        <taxon>Eukaryota</taxon>
        <taxon>Metazoa</taxon>
        <taxon>Ecdysozoa</taxon>
        <taxon>Arthropoda</taxon>
        <taxon>Hexapoda</taxon>
        <taxon>Insecta</taxon>
        <taxon>Pterygota</taxon>
        <taxon>Neoptera</taxon>
        <taxon>Endopterygota</taxon>
        <taxon>Lepidoptera</taxon>
        <taxon>Glossata</taxon>
        <taxon>Ditrysia</taxon>
        <taxon>Papilionoidea</taxon>
        <taxon>Papilionidae</taxon>
        <taxon>Parnassiinae</taxon>
        <taxon>Parnassini</taxon>
        <taxon>Parnassius</taxon>
        <taxon>Driopa</taxon>
    </lineage>
</organism>
<accession>A0AAV1M4Z0</accession>
<evidence type="ECO:0000256" key="4">
    <source>
        <dbReference type="ARBA" id="ARBA00022771"/>
    </source>
</evidence>
<keyword evidence="11" id="KW-0131">Cell cycle</keyword>
<dbReference type="GO" id="GO:0043565">
    <property type="term" value="F:sequence-specific DNA binding"/>
    <property type="evidence" value="ECO:0007669"/>
    <property type="project" value="InterPro"/>
</dbReference>
<evidence type="ECO:0000256" key="9">
    <source>
        <dbReference type="ARBA" id="ARBA00023163"/>
    </source>
</evidence>
<evidence type="ECO:0000256" key="7">
    <source>
        <dbReference type="ARBA" id="ARBA00023054"/>
    </source>
</evidence>
<keyword evidence="3" id="KW-0479">Metal-binding</keyword>
<dbReference type="EMBL" id="CAVLGL010000137">
    <property type="protein sequence ID" value="CAK1601557.1"/>
    <property type="molecule type" value="Genomic_DNA"/>
</dbReference>
<feature type="domain" description="THAP-type" evidence="13">
    <location>
        <begin position="1"/>
        <end position="89"/>
    </location>
</feature>